<dbReference type="Gene3D" id="2.40.10.10">
    <property type="entry name" value="Trypsin-like serine proteases"/>
    <property type="match status" value="2"/>
</dbReference>
<dbReference type="PANTHER" id="PTHR43343">
    <property type="entry name" value="PEPTIDASE S12"/>
    <property type="match status" value="1"/>
</dbReference>
<keyword evidence="3" id="KW-0378">Hydrolase</keyword>
<gene>
    <name evidence="5" type="ORF">PQO03_12020</name>
</gene>
<protein>
    <submittedName>
        <fullName evidence="5">Serine protease</fullName>
    </submittedName>
</protein>
<name>A0ABY7VXC4_9BACT</name>
<proteinExistence type="inferred from homology"/>
<dbReference type="InterPro" id="IPR009003">
    <property type="entry name" value="Peptidase_S1_PA"/>
</dbReference>
<accession>A0ABY7VXC4</accession>
<evidence type="ECO:0000256" key="4">
    <source>
        <dbReference type="SAM" id="SignalP"/>
    </source>
</evidence>
<dbReference type="InterPro" id="IPR001940">
    <property type="entry name" value="Peptidase_S1C"/>
</dbReference>
<keyword evidence="6" id="KW-1185">Reference proteome</keyword>
<organism evidence="5 6">
    <name type="scientific">Lentisphaera profundi</name>
    <dbReference type="NCBI Taxonomy" id="1658616"/>
    <lineage>
        <taxon>Bacteria</taxon>
        <taxon>Pseudomonadati</taxon>
        <taxon>Lentisphaerota</taxon>
        <taxon>Lentisphaeria</taxon>
        <taxon>Lentisphaerales</taxon>
        <taxon>Lentisphaeraceae</taxon>
        <taxon>Lentisphaera</taxon>
    </lineage>
</organism>
<feature type="signal peptide" evidence="4">
    <location>
        <begin position="1"/>
        <end position="20"/>
    </location>
</feature>
<evidence type="ECO:0000256" key="2">
    <source>
        <dbReference type="ARBA" id="ARBA00022670"/>
    </source>
</evidence>
<dbReference type="InterPro" id="IPR043504">
    <property type="entry name" value="Peptidase_S1_PA_chymotrypsin"/>
</dbReference>
<dbReference type="PANTHER" id="PTHR43343:SF3">
    <property type="entry name" value="PROTEASE DO-LIKE 8, CHLOROPLASTIC"/>
    <property type="match status" value="1"/>
</dbReference>
<dbReference type="EMBL" id="CP117812">
    <property type="protein sequence ID" value="WDE98566.1"/>
    <property type="molecule type" value="Genomic_DNA"/>
</dbReference>
<dbReference type="PRINTS" id="PR00834">
    <property type="entry name" value="PROTEASES2C"/>
</dbReference>
<evidence type="ECO:0000313" key="6">
    <source>
        <dbReference type="Proteomes" id="UP001214250"/>
    </source>
</evidence>
<dbReference type="InterPro" id="IPR051201">
    <property type="entry name" value="Chloro_Bact_Ser_Proteases"/>
</dbReference>
<feature type="chain" id="PRO_5047155578" evidence="4">
    <location>
        <begin position="21"/>
        <end position="322"/>
    </location>
</feature>
<dbReference type="GO" id="GO:0008233">
    <property type="term" value="F:peptidase activity"/>
    <property type="evidence" value="ECO:0007669"/>
    <property type="project" value="UniProtKB-KW"/>
</dbReference>
<keyword evidence="4" id="KW-0732">Signal</keyword>
<keyword evidence="2 5" id="KW-0645">Protease</keyword>
<reference evidence="5 6" key="1">
    <citation type="submission" date="2023-02" db="EMBL/GenBank/DDBJ databases">
        <title>Genome sequence of Lentisphaera profundi SAORIC-696.</title>
        <authorList>
            <person name="Kim e."/>
            <person name="Cho J.-C."/>
            <person name="Choi A."/>
            <person name="Kang I."/>
        </authorList>
    </citation>
    <scope>NUCLEOTIDE SEQUENCE [LARGE SCALE GENOMIC DNA]</scope>
    <source>
        <strain evidence="5 6">SAORIC-696</strain>
    </source>
</reference>
<sequence length="322" mass="35263">MKFIFTLFIFVLLSACTSLSENQDSHTSTVLNEPVLIIDDIKLRGEFEKKMTTLFKEGTPSTHEKLQQELSRKTCKLELPSAGILNLTPAEIYQHRVKSTVMVGVLYNCKSKTCKKIHSSIASGVIIHEDGIVVTNYHVVDSKQTNLKGMGVMTADGHAFLVDEVLAADKVNDIAILKLKAASDLTAVPISRDEPVGNSVTLITHPMGKFYTLTQGYVSRYHVGKDKRCIMNITADYAKGSSGGPVFNNRGDLIGLVSSTFSIAYTNVPLVTDGETKSLAMKSGNDKKQAMYNGRPVILGLNHQMTVKNTVPSRAILKLIEK</sequence>
<dbReference type="SUPFAM" id="SSF50494">
    <property type="entry name" value="Trypsin-like serine proteases"/>
    <property type="match status" value="1"/>
</dbReference>
<evidence type="ECO:0000256" key="1">
    <source>
        <dbReference type="ARBA" id="ARBA00010541"/>
    </source>
</evidence>
<dbReference type="PROSITE" id="PS51257">
    <property type="entry name" value="PROKAR_LIPOPROTEIN"/>
    <property type="match status" value="1"/>
</dbReference>
<comment type="similarity">
    <text evidence="1">Belongs to the peptidase S1C family.</text>
</comment>
<dbReference type="GO" id="GO:0006508">
    <property type="term" value="P:proteolysis"/>
    <property type="evidence" value="ECO:0007669"/>
    <property type="project" value="UniProtKB-KW"/>
</dbReference>
<dbReference type="Pfam" id="PF13365">
    <property type="entry name" value="Trypsin_2"/>
    <property type="match status" value="1"/>
</dbReference>
<dbReference type="RefSeq" id="WP_274153437.1">
    <property type="nucleotide sequence ID" value="NZ_CP117812.1"/>
</dbReference>
<evidence type="ECO:0000256" key="3">
    <source>
        <dbReference type="ARBA" id="ARBA00022801"/>
    </source>
</evidence>
<evidence type="ECO:0000313" key="5">
    <source>
        <dbReference type="EMBL" id="WDE98566.1"/>
    </source>
</evidence>
<dbReference type="Proteomes" id="UP001214250">
    <property type="component" value="Chromosome 2"/>
</dbReference>